<dbReference type="OrthoDB" id="976933at2"/>
<dbReference type="AlphaFoldDB" id="A0A1A9I2W8"/>
<feature type="chain" id="PRO_5008389765" description="Fibronectin type-III domain-containing protein" evidence="1">
    <location>
        <begin position="26"/>
        <end position="1010"/>
    </location>
</feature>
<proteinExistence type="predicted"/>
<keyword evidence="1" id="KW-0732">Signal</keyword>
<dbReference type="Gene3D" id="2.60.40.10">
    <property type="entry name" value="Immunoglobulins"/>
    <property type="match status" value="2"/>
</dbReference>
<dbReference type="STRING" id="1176587.A8C56_12395"/>
<evidence type="ECO:0000256" key="1">
    <source>
        <dbReference type="SAM" id="SignalP"/>
    </source>
</evidence>
<feature type="domain" description="Fibronectin type-III" evidence="2">
    <location>
        <begin position="667"/>
        <end position="756"/>
    </location>
</feature>
<dbReference type="SUPFAM" id="SSF49265">
    <property type="entry name" value="Fibronectin type III"/>
    <property type="match status" value="1"/>
</dbReference>
<protein>
    <recommendedName>
        <fullName evidence="2">Fibronectin type-III domain-containing protein</fullName>
    </recommendedName>
</protein>
<dbReference type="CDD" id="cd00063">
    <property type="entry name" value="FN3"/>
    <property type="match status" value="1"/>
</dbReference>
<dbReference type="Gene3D" id="2.160.20.10">
    <property type="entry name" value="Single-stranded right-handed beta-helix, Pectin lyase-like"/>
    <property type="match status" value="2"/>
</dbReference>
<feature type="signal peptide" evidence="1">
    <location>
        <begin position="1"/>
        <end position="25"/>
    </location>
</feature>
<dbReference type="InterPro" id="IPR011050">
    <property type="entry name" value="Pectin_lyase_fold/virulence"/>
</dbReference>
<evidence type="ECO:0000259" key="2">
    <source>
        <dbReference type="PROSITE" id="PS50853"/>
    </source>
</evidence>
<dbReference type="EMBL" id="CP015772">
    <property type="protein sequence ID" value="ANH81675.1"/>
    <property type="molecule type" value="Genomic_DNA"/>
</dbReference>
<dbReference type="RefSeq" id="WP_067756439.1">
    <property type="nucleotide sequence ID" value="NZ_CP015772.1"/>
</dbReference>
<accession>A0A1A9I2W8</accession>
<reference evidence="3 4" key="1">
    <citation type="submission" date="2016-05" db="EMBL/GenBank/DDBJ databases">
        <title>Niabella ginsenosidivorans BS26 whole genome sequencing.</title>
        <authorList>
            <person name="Im W.T."/>
            <person name="Siddiqi M.Z."/>
        </authorList>
    </citation>
    <scope>NUCLEOTIDE SEQUENCE [LARGE SCALE GENOMIC DNA]</scope>
    <source>
        <strain evidence="3 4">BS26</strain>
    </source>
</reference>
<dbReference type="InterPro" id="IPR013783">
    <property type="entry name" value="Ig-like_fold"/>
</dbReference>
<dbReference type="Proteomes" id="UP000077667">
    <property type="component" value="Chromosome"/>
</dbReference>
<evidence type="ECO:0000313" key="4">
    <source>
        <dbReference type="Proteomes" id="UP000077667"/>
    </source>
</evidence>
<dbReference type="InterPro" id="IPR036116">
    <property type="entry name" value="FN3_sf"/>
</dbReference>
<evidence type="ECO:0000313" key="3">
    <source>
        <dbReference type="EMBL" id="ANH81675.1"/>
    </source>
</evidence>
<dbReference type="InterPro" id="IPR006626">
    <property type="entry name" value="PbH1"/>
</dbReference>
<dbReference type="InterPro" id="IPR003961">
    <property type="entry name" value="FN3_dom"/>
</dbReference>
<gene>
    <name evidence="3" type="ORF">A8C56_12395</name>
</gene>
<dbReference type="SMART" id="SM00710">
    <property type="entry name" value="PbH1"/>
    <property type="match status" value="5"/>
</dbReference>
<dbReference type="SMART" id="SM00060">
    <property type="entry name" value="FN3"/>
    <property type="match status" value="2"/>
</dbReference>
<sequence length="1010" mass="110355">MKPIFKLLKLFVGAVFTLLADQSCAVTYYVSVSGSDSAAGTSTSTPWQTLAKVNSQTFANGDKILFKRGDVFFGQLRIKNTGVTVSAYGTGSNPVISGLEKITTTWTVNSGNIWETTFAAGKPAIMNNLIAEDIKLPVSRFPNQSVNHGYLNMESHVGLTQFTDDDLPATPDWTGADVVIRSERWRMVRTTVSSHSGHTITIPSNASIQHLRDGYGYFFVNDIKAIDAEGEWAYKNSTGKVYLYSSTDPNTQNIYFPRIDTLLTVRNSSNVVIKNLDIRYSNKLSVFVSNCPNSLLDSLNIAVAGGDGVNYANCAIGTFSNCTVNDVNNTGVYAATNNSQFLVKNNSITNIGNEAFGKSKTFIGLDIDCPNSEVSDNYVAKTGYCAILCAGLNNLVKHNLVDSACLSLEDNGGIYTNYQNGANSGEIIEENIVLNTIGERLGAPELFSIANGIYVDNLSTGVTVRNNTVAFVNGMGLYANFNNTGNQFYNNTSFSSGVSEMDLHKPNSPPGYIVRENILVTTDTSANHNVFNSDHNEDFTYADMGTFTSNYIINPFNNKTVIASYKANGFKKNNIRYTPYEWEAAAPQINGTVAAPIKYDKLVNRNDVIKFYYNKTTSVQTITLPTGRFIDVKNQAYCGSLILQPFTSVVLFRVDTSICGSLPSCGNPIGMHTDSISGRTAKLKWNVVPGAINYDVRYKAEADTGWKYAHNLQDTTIKLLNLLPETYYQSQVRASCYGVEGAWQNFAVFKSDTSRSDHVFINVAYDNCSPSTAFATVQSDTDNQWTLQNSGGLGTVDRDFMRSSSATENCPVITLVVNNQLDSCGTYDIFFYYTSPASQPWKTQAKLSTQSAYTLYDRTTPGTVLIPDSLGNLDRLYRCKIGTVQHVTGFAVDIDDYNAGSSTSRSMFDGVGYQKVAGIDPLAPDSLEATSISASSIAMKWRDLATDETGYVVERRLGISEFSIVATLAAGVTTYTDTLSTTGEYIYRVYAIRNGCNSAYSNQLAVNNNP</sequence>
<dbReference type="PROSITE" id="PS50853">
    <property type="entry name" value="FN3"/>
    <property type="match status" value="2"/>
</dbReference>
<dbReference type="SUPFAM" id="SSF51126">
    <property type="entry name" value="Pectin lyase-like"/>
    <property type="match status" value="1"/>
</dbReference>
<dbReference type="PANTHER" id="PTHR36453">
    <property type="entry name" value="SECRETED PROTEIN-RELATED"/>
    <property type="match status" value="1"/>
</dbReference>
<dbReference type="PANTHER" id="PTHR36453:SF1">
    <property type="entry name" value="RIGHT HANDED BETA HELIX DOMAIN-CONTAINING PROTEIN"/>
    <property type="match status" value="1"/>
</dbReference>
<dbReference type="InterPro" id="IPR012334">
    <property type="entry name" value="Pectin_lyas_fold"/>
</dbReference>
<organism evidence="3 4">
    <name type="scientific">Niabella ginsenosidivorans</name>
    <dbReference type="NCBI Taxonomy" id="1176587"/>
    <lineage>
        <taxon>Bacteria</taxon>
        <taxon>Pseudomonadati</taxon>
        <taxon>Bacteroidota</taxon>
        <taxon>Chitinophagia</taxon>
        <taxon>Chitinophagales</taxon>
        <taxon>Chitinophagaceae</taxon>
        <taxon>Niabella</taxon>
    </lineage>
</organism>
<keyword evidence="4" id="KW-1185">Reference proteome</keyword>
<dbReference type="Pfam" id="PF13229">
    <property type="entry name" value="Beta_helix"/>
    <property type="match status" value="1"/>
</dbReference>
<dbReference type="InterPro" id="IPR039448">
    <property type="entry name" value="Beta_helix"/>
</dbReference>
<dbReference type="KEGG" id="nia:A8C56_12395"/>
<name>A0A1A9I2W8_9BACT</name>
<feature type="domain" description="Fibronectin type-III" evidence="2">
    <location>
        <begin position="923"/>
        <end position="1010"/>
    </location>
</feature>